<protein>
    <submittedName>
        <fullName evidence="1">Uncharacterized protein</fullName>
    </submittedName>
</protein>
<name>A0A085VEV3_PSESX</name>
<organism evidence="1 2">
    <name type="scientific">Pseudomonas syringae</name>
    <dbReference type="NCBI Taxonomy" id="317"/>
    <lineage>
        <taxon>Bacteria</taxon>
        <taxon>Pseudomonadati</taxon>
        <taxon>Pseudomonadota</taxon>
        <taxon>Gammaproteobacteria</taxon>
        <taxon>Pseudomonadales</taxon>
        <taxon>Pseudomonadaceae</taxon>
        <taxon>Pseudomonas</taxon>
    </lineage>
</organism>
<gene>
    <name evidence="1" type="ORF">IV01_17785</name>
</gene>
<dbReference type="EMBL" id="JPQU01000049">
    <property type="protein sequence ID" value="KFE53966.1"/>
    <property type="molecule type" value="Genomic_DNA"/>
</dbReference>
<comment type="caution">
    <text evidence="1">The sequence shown here is derived from an EMBL/GenBank/DDBJ whole genome shotgun (WGS) entry which is preliminary data.</text>
</comment>
<dbReference type="PATRIC" id="fig|317.175.peg.3710"/>
<dbReference type="AlphaFoldDB" id="A0A085VEV3"/>
<keyword evidence="2" id="KW-1185">Reference proteome</keyword>
<evidence type="ECO:0000313" key="2">
    <source>
        <dbReference type="Proteomes" id="UP000028631"/>
    </source>
</evidence>
<proteinExistence type="predicted"/>
<evidence type="ECO:0000313" key="1">
    <source>
        <dbReference type="EMBL" id="KFE53966.1"/>
    </source>
</evidence>
<reference evidence="1 2" key="1">
    <citation type="submission" date="2014-07" db="EMBL/GenBank/DDBJ databases">
        <title>Draft Genome Sequences of Environmental Pseudomonas syringae strains.</title>
        <authorList>
            <person name="Baltrus D.A."/>
            <person name="Berge O."/>
            <person name="Morris C."/>
        </authorList>
    </citation>
    <scope>NUCLEOTIDE SEQUENCE [LARGE SCALE GENOMIC DNA]</scope>
    <source>
        <strain evidence="1 2">GAW0119</strain>
    </source>
</reference>
<accession>A0A085VEV3</accession>
<sequence>MIGIKCLGRLIPVGAVLARDKNTSVCLIDQGALIAGKHRSHKSDLNIGATTWDRLQPGRGQYIHPIFFV</sequence>
<dbReference type="Proteomes" id="UP000028631">
    <property type="component" value="Unassembled WGS sequence"/>
</dbReference>